<feature type="transmembrane region" description="Helical" evidence="10">
    <location>
        <begin position="40"/>
        <end position="61"/>
    </location>
</feature>
<geneLocation type="plasmid" evidence="12">
    <name>p1</name>
</geneLocation>
<evidence type="ECO:0000256" key="4">
    <source>
        <dbReference type="ARBA" id="ARBA00022692"/>
    </source>
</evidence>
<feature type="region of interest" description="Disordered" evidence="9">
    <location>
        <begin position="588"/>
        <end position="618"/>
    </location>
</feature>
<dbReference type="GO" id="GO:0042941">
    <property type="term" value="P:D-alanine transmembrane transport"/>
    <property type="evidence" value="ECO:0007669"/>
    <property type="project" value="TreeGrafter"/>
</dbReference>
<keyword evidence="4 10" id="KW-0812">Transmembrane</keyword>
<keyword evidence="7 10" id="KW-1133">Transmembrane helix</keyword>
<evidence type="ECO:0000256" key="6">
    <source>
        <dbReference type="ARBA" id="ARBA00022840"/>
    </source>
</evidence>
<dbReference type="GO" id="GO:1903806">
    <property type="term" value="P:L-isoleucine import across plasma membrane"/>
    <property type="evidence" value="ECO:0007669"/>
    <property type="project" value="TreeGrafter"/>
</dbReference>
<dbReference type="CDD" id="cd03219">
    <property type="entry name" value="ABC_Mj1267_LivG_branched"/>
    <property type="match status" value="1"/>
</dbReference>
<dbReference type="InterPro" id="IPR003439">
    <property type="entry name" value="ABC_transporter-like_ATP-bd"/>
</dbReference>
<accession>A0A4D8R737</accession>
<evidence type="ECO:0000256" key="5">
    <source>
        <dbReference type="ARBA" id="ARBA00022741"/>
    </source>
</evidence>
<reference evidence="12 13" key="1">
    <citation type="submission" date="2018-09" db="EMBL/GenBank/DDBJ databases">
        <title>Whole genome based analysis of evolution and adaptive divergence in Indian and Brazilian strains of Azospirillum brasilense.</title>
        <authorList>
            <person name="Singh C."/>
            <person name="Tripathi A.K."/>
        </authorList>
    </citation>
    <scope>NUCLEOTIDE SEQUENCE [LARGE SCALE GENOMIC DNA]</scope>
    <source>
        <strain evidence="12 13">MTCC4039</strain>
        <plasmid evidence="12 13">p1</plasmid>
    </source>
</reference>
<dbReference type="GO" id="GO:0016887">
    <property type="term" value="F:ATP hydrolysis activity"/>
    <property type="evidence" value="ECO:0007669"/>
    <property type="project" value="InterPro"/>
</dbReference>
<dbReference type="PROSITE" id="PS50893">
    <property type="entry name" value="ABC_TRANSPORTER_2"/>
    <property type="match status" value="1"/>
</dbReference>
<dbReference type="GO" id="GO:0005524">
    <property type="term" value="F:ATP binding"/>
    <property type="evidence" value="ECO:0007669"/>
    <property type="project" value="UniProtKB-KW"/>
</dbReference>
<dbReference type="AlphaFoldDB" id="A0A4D8R737"/>
<feature type="compositionally biased region" description="Acidic residues" evidence="9">
    <location>
        <begin position="594"/>
        <end position="612"/>
    </location>
</feature>
<dbReference type="GO" id="GO:1903805">
    <property type="term" value="P:L-valine import across plasma membrane"/>
    <property type="evidence" value="ECO:0007669"/>
    <property type="project" value="TreeGrafter"/>
</dbReference>
<feature type="transmembrane region" description="Helical" evidence="10">
    <location>
        <begin position="294"/>
        <end position="316"/>
    </location>
</feature>
<dbReference type="InterPro" id="IPR032823">
    <property type="entry name" value="BCA_ABC_TP_C"/>
</dbReference>
<keyword evidence="8 10" id="KW-0472">Membrane</keyword>
<dbReference type="PANTHER" id="PTHR45772:SF7">
    <property type="entry name" value="AMINO ACID ABC TRANSPORTER ATP-BINDING PROTEIN"/>
    <property type="match status" value="1"/>
</dbReference>
<evidence type="ECO:0000256" key="8">
    <source>
        <dbReference type="ARBA" id="ARBA00023136"/>
    </source>
</evidence>
<feature type="transmembrane region" description="Helical" evidence="10">
    <location>
        <begin position="15"/>
        <end position="34"/>
    </location>
</feature>
<dbReference type="GO" id="GO:0005304">
    <property type="term" value="F:L-valine transmembrane transporter activity"/>
    <property type="evidence" value="ECO:0007669"/>
    <property type="project" value="TreeGrafter"/>
</dbReference>
<evidence type="ECO:0000313" key="12">
    <source>
        <dbReference type="EMBL" id="QCO16593.1"/>
    </source>
</evidence>
<evidence type="ECO:0000256" key="3">
    <source>
        <dbReference type="ARBA" id="ARBA00022475"/>
    </source>
</evidence>
<dbReference type="FunFam" id="3.40.50.300:FF:000421">
    <property type="entry name" value="Branched-chain amino acid ABC transporter ATP-binding protein"/>
    <property type="match status" value="1"/>
</dbReference>
<evidence type="ECO:0000256" key="7">
    <source>
        <dbReference type="ARBA" id="ARBA00022989"/>
    </source>
</evidence>
<keyword evidence="5" id="KW-0547">Nucleotide-binding</keyword>
<organism evidence="12 13">
    <name type="scientific">Azospirillum brasilense</name>
    <dbReference type="NCBI Taxonomy" id="192"/>
    <lineage>
        <taxon>Bacteria</taxon>
        <taxon>Pseudomonadati</taxon>
        <taxon>Pseudomonadota</taxon>
        <taxon>Alphaproteobacteria</taxon>
        <taxon>Rhodospirillales</taxon>
        <taxon>Azospirillaceae</taxon>
        <taxon>Azospirillum</taxon>
    </lineage>
</organism>
<feature type="domain" description="ABC transporter" evidence="11">
    <location>
        <begin position="355"/>
        <end position="590"/>
    </location>
</feature>
<dbReference type="InterPro" id="IPR001851">
    <property type="entry name" value="ABC_transp_permease"/>
</dbReference>
<feature type="transmembrane region" description="Helical" evidence="10">
    <location>
        <begin position="243"/>
        <end position="262"/>
    </location>
</feature>
<proteinExistence type="predicted"/>
<dbReference type="Pfam" id="PF12399">
    <property type="entry name" value="BCA_ABC_TP_C"/>
    <property type="match status" value="1"/>
</dbReference>
<feature type="transmembrane region" description="Helical" evidence="10">
    <location>
        <begin position="96"/>
        <end position="114"/>
    </location>
</feature>
<dbReference type="Pfam" id="PF00005">
    <property type="entry name" value="ABC_tran"/>
    <property type="match status" value="1"/>
</dbReference>
<dbReference type="CDD" id="cd06581">
    <property type="entry name" value="TM_PBP1_LivM_like"/>
    <property type="match status" value="1"/>
</dbReference>
<dbReference type="InterPro" id="IPR051120">
    <property type="entry name" value="ABC_AA/LPS_Transport"/>
</dbReference>
<keyword evidence="2" id="KW-0813">Transport</keyword>
<protein>
    <submittedName>
        <fullName evidence="12">ATP-binding cassette domain-containing protein</fullName>
    </submittedName>
</protein>
<evidence type="ECO:0000256" key="9">
    <source>
        <dbReference type="SAM" id="MobiDB-lite"/>
    </source>
</evidence>
<keyword evidence="12" id="KW-0614">Plasmid</keyword>
<dbReference type="InterPro" id="IPR027417">
    <property type="entry name" value="P-loop_NTPase"/>
</dbReference>
<evidence type="ECO:0000259" key="11">
    <source>
        <dbReference type="PROSITE" id="PS50893"/>
    </source>
</evidence>
<comment type="subcellular location">
    <subcellularLocation>
        <location evidence="1">Cell membrane</location>
        <topology evidence="1">Multi-pass membrane protein</topology>
    </subcellularLocation>
</comment>
<dbReference type="EMBL" id="CP032346">
    <property type="protein sequence ID" value="QCO16593.1"/>
    <property type="molecule type" value="Genomic_DNA"/>
</dbReference>
<dbReference type="GO" id="GO:0005886">
    <property type="term" value="C:plasma membrane"/>
    <property type="evidence" value="ECO:0007669"/>
    <property type="project" value="UniProtKB-SubCell"/>
</dbReference>
<dbReference type="Gene3D" id="3.40.50.300">
    <property type="entry name" value="P-loop containing nucleotide triphosphate hydrolases"/>
    <property type="match status" value="1"/>
</dbReference>
<dbReference type="SUPFAM" id="SSF52540">
    <property type="entry name" value="P-loop containing nucleoside triphosphate hydrolases"/>
    <property type="match status" value="1"/>
</dbReference>
<dbReference type="GO" id="GO:0015188">
    <property type="term" value="F:L-isoleucine transmembrane transporter activity"/>
    <property type="evidence" value="ECO:0007669"/>
    <property type="project" value="TreeGrafter"/>
</dbReference>
<name>A0A4D8R737_AZOBR</name>
<dbReference type="InterPro" id="IPR003593">
    <property type="entry name" value="AAA+_ATPase"/>
</dbReference>
<feature type="transmembrane region" description="Helical" evidence="10">
    <location>
        <begin position="170"/>
        <end position="189"/>
    </location>
</feature>
<feature type="transmembrane region" description="Helical" evidence="10">
    <location>
        <begin position="220"/>
        <end position="237"/>
    </location>
</feature>
<evidence type="ECO:0000313" key="13">
    <source>
        <dbReference type="Proteomes" id="UP000298693"/>
    </source>
</evidence>
<dbReference type="Pfam" id="PF02653">
    <property type="entry name" value="BPD_transp_2"/>
    <property type="match status" value="1"/>
</dbReference>
<evidence type="ECO:0000256" key="2">
    <source>
        <dbReference type="ARBA" id="ARBA00022448"/>
    </source>
</evidence>
<dbReference type="PANTHER" id="PTHR45772">
    <property type="entry name" value="CONSERVED COMPONENT OF ABC TRANSPORTER FOR NATURAL AMINO ACIDS-RELATED"/>
    <property type="match status" value="1"/>
</dbReference>
<dbReference type="Proteomes" id="UP000298693">
    <property type="component" value="Plasmid p1"/>
</dbReference>
<evidence type="ECO:0000256" key="1">
    <source>
        <dbReference type="ARBA" id="ARBA00004651"/>
    </source>
</evidence>
<keyword evidence="3" id="KW-1003">Cell membrane</keyword>
<dbReference type="SMART" id="SM00382">
    <property type="entry name" value="AAA"/>
    <property type="match status" value="1"/>
</dbReference>
<dbReference type="InterPro" id="IPR043428">
    <property type="entry name" value="LivM-like"/>
</dbReference>
<keyword evidence="6 12" id="KW-0067">ATP-binding</keyword>
<gene>
    <name evidence="12" type="ORF">D3869_14850</name>
</gene>
<sequence>MMEVSTFRPAVRRSALLRAAPALGIGAALVALALTLSNDFYLYVAFMAGVYYICASGMNVLAGYAGQKSLGQAGLFAAGAYTVALLTTRLEIPPALALAAAPLVAAAVGVLIALPSLRVKGPSLALVTLAFGLVVEKLVTEWTDLFGGAQGIYGIAPLALGDEPFALKHWVVLVIVLGVAVHLALSHLLNGRFGRALLALQSDEIAAECAGISVYRYKTLAFVLAAALCGLGGALVAQQNQYFNSDFVTFHLSVFILLLVLLGGAGNIYGPIAGAAILTLTEVFLAQWPSVQHFIYGAMLLFALYLMPTGVAGAIARVLPRRSAALDGLEVPPLVAMERGRAEPSAGPLLAGPLLEVADVSKAFGGVVTADKVGLRLHAHRVHALIGPNGAGKSTLINILTGVISADSGTIRLAGQDITRGTAHARAARGIARTFQNLRLFGSMTVLDNVLIGAHARIGVTGREEDAVAKAKAVLDFVGLGEHAGALAGSLPYGLQRRVELARALAGDPVLLLLDEPAAGLNPRETAELGQLIKRIGQLGVAVLMVEHDMGLVMRISDEIVVLDRGVVIAEGAPRDIQTNPRVIEAYLGREDSPEPDGPEPDGPESDEPNPDQEERPC</sequence>
<evidence type="ECO:0000256" key="10">
    <source>
        <dbReference type="SAM" id="Phobius"/>
    </source>
</evidence>
<dbReference type="GO" id="GO:0015808">
    <property type="term" value="P:L-alanine transport"/>
    <property type="evidence" value="ECO:0007669"/>
    <property type="project" value="TreeGrafter"/>
</dbReference>
<dbReference type="GO" id="GO:0015192">
    <property type="term" value="F:L-phenylalanine transmembrane transporter activity"/>
    <property type="evidence" value="ECO:0007669"/>
    <property type="project" value="TreeGrafter"/>
</dbReference>
<feature type="transmembrane region" description="Helical" evidence="10">
    <location>
        <begin position="73"/>
        <end position="90"/>
    </location>
</feature>